<reference evidence="2 3" key="2">
    <citation type="submission" date="2016-06" db="EMBL/GenBank/DDBJ databases">
        <title>Pedobacter psychrophilus sp. nov., isolated from Antarctic fragmentary rock.</title>
        <authorList>
            <person name="Svec P."/>
        </authorList>
    </citation>
    <scope>NUCLEOTIDE SEQUENCE [LARGE SCALE GENOMIC DNA]</scope>
    <source>
        <strain evidence="2 3">CCM 8644</strain>
    </source>
</reference>
<organism evidence="2 3">
    <name type="scientific">Pedobacter psychrophilus</name>
    <dbReference type="NCBI Taxonomy" id="1826909"/>
    <lineage>
        <taxon>Bacteria</taxon>
        <taxon>Pseudomonadati</taxon>
        <taxon>Bacteroidota</taxon>
        <taxon>Sphingobacteriia</taxon>
        <taxon>Sphingobacteriales</taxon>
        <taxon>Sphingobacteriaceae</taxon>
        <taxon>Pedobacter</taxon>
    </lineage>
</organism>
<dbReference type="Gene3D" id="3.10.450.360">
    <property type="match status" value="1"/>
</dbReference>
<feature type="chain" id="PRO_5008100282" description="Beta-lactamase-inhibitor-like PepSY-like domain-containing protein" evidence="1">
    <location>
        <begin position="22"/>
        <end position="103"/>
    </location>
</feature>
<dbReference type="AlphaFoldDB" id="A0A179DAP1"/>
<dbReference type="STRING" id="1826909.A5893_15030"/>
<keyword evidence="3" id="KW-1185">Reference proteome</keyword>
<feature type="signal peptide" evidence="1">
    <location>
        <begin position="1"/>
        <end position="21"/>
    </location>
</feature>
<dbReference type="EMBL" id="LWHJ01000031">
    <property type="protein sequence ID" value="OAQ38116.1"/>
    <property type="molecule type" value="Genomic_DNA"/>
</dbReference>
<evidence type="ECO:0000313" key="3">
    <source>
        <dbReference type="Proteomes" id="UP000078459"/>
    </source>
</evidence>
<keyword evidence="1" id="KW-0732">Signal</keyword>
<reference evidence="2 3" key="1">
    <citation type="submission" date="2016-04" db="EMBL/GenBank/DDBJ databases">
        <authorList>
            <person name="Evans L.H."/>
            <person name="Alamgir A."/>
            <person name="Owens N."/>
            <person name="Weber N.D."/>
            <person name="Virtaneva K."/>
            <person name="Barbian K."/>
            <person name="Babar A."/>
            <person name="Rosenke K."/>
        </authorList>
    </citation>
    <scope>NUCLEOTIDE SEQUENCE [LARGE SCALE GENOMIC DNA]</scope>
    <source>
        <strain evidence="2 3">CCM 8644</strain>
    </source>
</reference>
<accession>A0A179DAP1</accession>
<evidence type="ECO:0008006" key="4">
    <source>
        <dbReference type="Google" id="ProtNLM"/>
    </source>
</evidence>
<protein>
    <recommendedName>
        <fullName evidence="4">Beta-lactamase-inhibitor-like PepSY-like domain-containing protein</fullName>
    </recommendedName>
</protein>
<name>A0A179DAP1_9SPHI</name>
<sequence length="103" mass="11110">MKKFILSAAFLAFAGLTTVQAGNLKQSTTIVANIDSTKTTPVKLEELPEPVKATLASDAYKAWTPTEAFLIVEESGKSYYQVNVKKEEEKGSVKINADGTPAE</sequence>
<dbReference type="Proteomes" id="UP000078459">
    <property type="component" value="Unassembled WGS sequence"/>
</dbReference>
<comment type="caution">
    <text evidence="2">The sequence shown here is derived from an EMBL/GenBank/DDBJ whole genome shotgun (WGS) entry which is preliminary data.</text>
</comment>
<evidence type="ECO:0000313" key="2">
    <source>
        <dbReference type="EMBL" id="OAQ38116.1"/>
    </source>
</evidence>
<evidence type="ECO:0000256" key="1">
    <source>
        <dbReference type="SAM" id="SignalP"/>
    </source>
</evidence>
<proteinExistence type="predicted"/>
<dbReference type="OrthoDB" id="894202at2"/>
<gene>
    <name evidence="2" type="ORF">A5893_15030</name>
</gene>
<dbReference type="RefSeq" id="WP_068823509.1">
    <property type="nucleotide sequence ID" value="NZ_LWHJ01000031.1"/>
</dbReference>